<protein>
    <recommendedName>
        <fullName evidence="3">Myosin tail domain-containing protein</fullName>
    </recommendedName>
</protein>
<dbReference type="EMBL" id="CAJOBJ010125312">
    <property type="protein sequence ID" value="CAF4696421.1"/>
    <property type="molecule type" value="Genomic_DNA"/>
</dbReference>
<evidence type="ECO:0000256" key="1">
    <source>
        <dbReference type="ARBA" id="ARBA00023054"/>
    </source>
</evidence>
<keyword evidence="1 2" id="KW-0175">Coiled coil</keyword>
<dbReference type="SUPFAM" id="SSF90257">
    <property type="entry name" value="Myosin rod fragments"/>
    <property type="match status" value="1"/>
</dbReference>
<dbReference type="Gene3D" id="1.20.5.170">
    <property type="match status" value="1"/>
</dbReference>
<dbReference type="AlphaFoldDB" id="A0A8S2XU07"/>
<dbReference type="Pfam" id="PF01576">
    <property type="entry name" value="Myosin_tail_1"/>
    <property type="match status" value="1"/>
</dbReference>
<reference evidence="4" key="1">
    <citation type="submission" date="2021-02" db="EMBL/GenBank/DDBJ databases">
        <authorList>
            <person name="Nowell W R."/>
        </authorList>
    </citation>
    <scope>NUCLEOTIDE SEQUENCE</scope>
</reference>
<organism evidence="4 6">
    <name type="scientific">Rotaria magnacalcarata</name>
    <dbReference type="NCBI Taxonomy" id="392030"/>
    <lineage>
        <taxon>Eukaryota</taxon>
        <taxon>Metazoa</taxon>
        <taxon>Spiralia</taxon>
        <taxon>Gnathifera</taxon>
        <taxon>Rotifera</taxon>
        <taxon>Eurotatoria</taxon>
        <taxon>Bdelloidea</taxon>
        <taxon>Philodinida</taxon>
        <taxon>Philodinidae</taxon>
        <taxon>Rotaria</taxon>
    </lineage>
</organism>
<dbReference type="Proteomes" id="UP000681967">
    <property type="component" value="Unassembled WGS sequence"/>
</dbReference>
<evidence type="ECO:0000313" key="4">
    <source>
        <dbReference type="EMBL" id="CAF4514630.1"/>
    </source>
</evidence>
<name>A0A8S2XU07_9BILA</name>
<evidence type="ECO:0000313" key="5">
    <source>
        <dbReference type="EMBL" id="CAF4696421.1"/>
    </source>
</evidence>
<evidence type="ECO:0000259" key="3">
    <source>
        <dbReference type="Pfam" id="PF01576"/>
    </source>
</evidence>
<dbReference type="Proteomes" id="UP000681720">
    <property type="component" value="Unassembled WGS sequence"/>
</dbReference>
<dbReference type="GO" id="GO:0016459">
    <property type="term" value="C:myosin complex"/>
    <property type="evidence" value="ECO:0007669"/>
    <property type="project" value="InterPro"/>
</dbReference>
<gene>
    <name evidence="4" type="ORF">BYL167_LOCUS36632</name>
    <name evidence="5" type="ORF">GIL414_LOCUS42886</name>
</gene>
<sequence length="80" mass="9685">LETYVQELQHKFNETERIKNENLDKLQRYQQDIETINAAFIETEQRAQNSERSIAMFRQDIQELQENLQEENRQKMNALA</sequence>
<evidence type="ECO:0000313" key="6">
    <source>
        <dbReference type="Proteomes" id="UP000681967"/>
    </source>
</evidence>
<feature type="domain" description="Myosin tail" evidence="3">
    <location>
        <begin position="2"/>
        <end position="77"/>
    </location>
</feature>
<feature type="non-terminal residue" evidence="4">
    <location>
        <position position="1"/>
    </location>
</feature>
<comment type="caution">
    <text evidence="4">The sequence shown here is derived from an EMBL/GenBank/DDBJ whole genome shotgun (WGS) entry which is preliminary data.</text>
</comment>
<dbReference type="EMBL" id="CAJOBH010080463">
    <property type="protein sequence ID" value="CAF4514630.1"/>
    <property type="molecule type" value="Genomic_DNA"/>
</dbReference>
<proteinExistence type="predicted"/>
<feature type="non-terminal residue" evidence="4">
    <location>
        <position position="80"/>
    </location>
</feature>
<evidence type="ECO:0000256" key="2">
    <source>
        <dbReference type="SAM" id="Coils"/>
    </source>
</evidence>
<feature type="coiled-coil region" evidence="2">
    <location>
        <begin position="26"/>
        <end position="78"/>
    </location>
</feature>
<dbReference type="InterPro" id="IPR002928">
    <property type="entry name" value="Myosin_tail"/>
</dbReference>
<accession>A0A8S2XU07</accession>